<evidence type="ECO:0000313" key="2">
    <source>
        <dbReference type="EMBL" id="TNV88223.1"/>
    </source>
</evidence>
<organism evidence="2 3">
    <name type="scientific">Halteria grandinella</name>
    <dbReference type="NCBI Taxonomy" id="5974"/>
    <lineage>
        <taxon>Eukaryota</taxon>
        <taxon>Sar</taxon>
        <taxon>Alveolata</taxon>
        <taxon>Ciliophora</taxon>
        <taxon>Intramacronucleata</taxon>
        <taxon>Spirotrichea</taxon>
        <taxon>Stichotrichia</taxon>
        <taxon>Sporadotrichida</taxon>
        <taxon>Halteriidae</taxon>
        <taxon>Halteria</taxon>
    </lineage>
</organism>
<dbReference type="SUPFAM" id="SSF49899">
    <property type="entry name" value="Concanavalin A-like lectins/glucanases"/>
    <property type="match status" value="1"/>
</dbReference>
<dbReference type="Pfam" id="PF13385">
    <property type="entry name" value="Laminin_G_3"/>
    <property type="match status" value="1"/>
</dbReference>
<gene>
    <name evidence="2" type="ORF">FGO68_gene6134</name>
</gene>
<dbReference type="Proteomes" id="UP000785679">
    <property type="component" value="Unassembled WGS sequence"/>
</dbReference>
<sequence length="236" mass="27080">MKTLYFLLVLLCLSKLLTCIQILQIGTSSDNIVTSVYPVSPHQIPLDTLEMTTAFWIKPFDLTQSARILDITSIIQMNYQAISGKLSLLYIMGANVWNMESSIIGEGGAKYYLPYMVAGKWHHFAFTYSADPTLGLRVYFNAVVQVKMLPSNLVEQPALRLHSTPNFIIGDPLGKFLMRDLILWNVRLSDTEVNYVIWKQEILKMITFQCWKSKCTVRKDAEILQVHAHWYWPNAL</sequence>
<feature type="chain" id="PRO_5035210875" evidence="1">
    <location>
        <begin position="20"/>
        <end position="236"/>
    </location>
</feature>
<keyword evidence="3" id="KW-1185">Reference proteome</keyword>
<feature type="signal peptide" evidence="1">
    <location>
        <begin position="1"/>
        <end position="19"/>
    </location>
</feature>
<name>A0A8J8P6P5_HALGN</name>
<accession>A0A8J8P6P5</accession>
<dbReference type="InterPro" id="IPR013320">
    <property type="entry name" value="ConA-like_dom_sf"/>
</dbReference>
<evidence type="ECO:0000313" key="3">
    <source>
        <dbReference type="Proteomes" id="UP000785679"/>
    </source>
</evidence>
<reference evidence="2" key="1">
    <citation type="submission" date="2019-06" db="EMBL/GenBank/DDBJ databases">
        <authorList>
            <person name="Zheng W."/>
        </authorList>
    </citation>
    <scope>NUCLEOTIDE SEQUENCE</scope>
    <source>
        <strain evidence="2">QDHG01</strain>
    </source>
</reference>
<comment type="caution">
    <text evidence="2">The sequence shown here is derived from an EMBL/GenBank/DDBJ whole genome shotgun (WGS) entry which is preliminary data.</text>
</comment>
<dbReference type="AlphaFoldDB" id="A0A8J8P6P5"/>
<protein>
    <submittedName>
        <fullName evidence="2">Uncharacterized protein</fullName>
    </submittedName>
</protein>
<keyword evidence="1" id="KW-0732">Signal</keyword>
<dbReference type="EMBL" id="RRYP01000023">
    <property type="protein sequence ID" value="TNV88223.1"/>
    <property type="molecule type" value="Genomic_DNA"/>
</dbReference>
<proteinExistence type="predicted"/>
<evidence type="ECO:0000256" key="1">
    <source>
        <dbReference type="SAM" id="SignalP"/>
    </source>
</evidence>
<dbReference type="Gene3D" id="2.60.120.200">
    <property type="match status" value="1"/>
</dbReference>